<keyword evidence="2 4" id="KW-0472">Membrane</keyword>
<feature type="chain" id="PRO_5011669774" evidence="6">
    <location>
        <begin position="23"/>
        <end position="507"/>
    </location>
</feature>
<dbReference type="STRING" id="402385.SAMN05421848_2381"/>
<feature type="signal peptide" evidence="6">
    <location>
        <begin position="1"/>
        <end position="22"/>
    </location>
</feature>
<dbReference type="OrthoDB" id="9782229at2"/>
<dbReference type="InterPro" id="IPR036737">
    <property type="entry name" value="OmpA-like_sf"/>
</dbReference>
<evidence type="ECO:0000256" key="5">
    <source>
        <dbReference type="SAM" id="MobiDB-lite"/>
    </source>
</evidence>
<evidence type="ECO:0000256" key="4">
    <source>
        <dbReference type="PROSITE-ProRule" id="PRU00473"/>
    </source>
</evidence>
<dbReference type="GO" id="GO:0009279">
    <property type="term" value="C:cell outer membrane"/>
    <property type="evidence" value="ECO:0007669"/>
    <property type="project" value="UniProtKB-SubCell"/>
</dbReference>
<dbReference type="Pfam" id="PF00691">
    <property type="entry name" value="OmpA"/>
    <property type="match status" value="1"/>
</dbReference>
<dbReference type="EMBL" id="FOLY01000005">
    <property type="protein sequence ID" value="SFC71037.1"/>
    <property type="molecule type" value="Genomic_DNA"/>
</dbReference>
<dbReference type="PANTHER" id="PTHR30329">
    <property type="entry name" value="STATOR ELEMENT OF FLAGELLAR MOTOR COMPLEX"/>
    <property type="match status" value="1"/>
</dbReference>
<dbReference type="PRINTS" id="PR01021">
    <property type="entry name" value="OMPADOMAIN"/>
</dbReference>
<dbReference type="RefSeq" id="WP_090134321.1">
    <property type="nucleotide sequence ID" value="NZ_FOLY01000005.1"/>
</dbReference>
<dbReference type="InterPro" id="IPR050330">
    <property type="entry name" value="Bact_OuterMem_StrucFunc"/>
</dbReference>
<dbReference type="InterPro" id="IPR006664">
    <property type="entry name" value="OMP_bac"/>
</dbReference>
<dbReference type="Proteomes" id="UP000199046">
    <property type="component" value="Unassembled WGS sequence"/>
</dbReference>
<gene>
    <name evidence="8" type="ORF">SAMN05421848_2381</name>
</gene>
<name>A0A1I1LD27_9GAMM</name>
<evidence type="ECO:0000256" key="6">
    <source>
        <dbReference type="SAM" id="SignalP"/>
    </source>
</evidence>
<feature type="region of interest" description="Disordered" evidence="5">
    <location>
        <begin position="260"/>
        <end position="305"/>
    </location>
</feature>
<comment type="subcellular location">
    <subcellularLocation>
        <location evidence="1">Cell outer membrane</location>
    </subcellularLocation>
</comment>
<dbReference type="PROSITE" id="PS51257">
    <property type="entry name" value="PROKAR_LIPOPROTEIN"/>
    <property type="match status" value="1"/>
</dbReference>
<dbReference type="AlphaFoldDB" id="A0A1I1LD27"/>
<dbReference type="PROSITE" id="PS01068">
    <property type="entry name" value="OMPA_1"/>
    <property type="match status" value="1"/>
</dbReference>
<evidence type="ECO:0000256" key="2">
    <source>
        <dbReference type="ARBA" id="ARBA00023136"/>
    </source>
</evidence>
<dbReference type="PROSITE" id="PS51123">
    <property type="entry name" value="OMPA_2"/>
    <property type="match status" value="1"/>
</dbReference>
<evidence type="ECO:0000256" key="3">
    <source>
        <dbReference type="ARBA" id="ARBA00023237"/>
    </source>
</evidence>
<dbReference type="InterPro" id="IPR006665">
    <property type="entry name" value="OmpA-like"/>
</dbReference>
<feature type="compositionally biased region" description="Low complexity" evidence="5">
    <location>
        <begin position="262"/>
        <end position="272"/>
    </location>
</feature>
<feature type="domain" description="OmpA-like" evidence="7">
    <location>
        <begin position="110"/>
        <end position="226"/>
    </location>
</feature>
<organism evidence="8 9">
    <name type="scientific">Kushneria avicenniae</name>
    <dbReference type="NCBI Taxonomy" id="402385"/>
    <lineage>
        <taxon>Bacteria</taxon>
        <taxon>Pseudomonadati</taxon>
        <taxon>Pseudomonadota</taxon>
        <taxon>Gammaproteobacteria</taxon>
        <taxon>Oceanospirillales</taxon>
        <taxon>Halomonadaceae</taxon>
        <taxon>Kushneria</taxon>
    </lineage>
</organism>
<protein>
    <submittedName>
        <fullName evidence="8">Outer membrane protein OmpA</fullName>
    </submittedName>
</protein>
<evidence type="ECO:0000313" key="9">
    <source>
        <dbReference type="Proteomes" id="UP000199046"/>
    </source>
</evidence>
<dbReference type="PRINTS" id="PR01023">
    <property type="entry name" value="NAFLGMOTY"/>
</dbReference>
<reference evidence="9" key="1">
    <citation type="submission" date="2016-10" db="EMBL/GenBank/DDBJ databases">
        <authorList>
            <person name="Varghese N."/>
            <person name="Submissions S."/>
        </authorList>
    </citation>
    <scope>NUCLEOTIDE SEQUENCE [LARGE SCALE GENOMIC DNA]</scope>
    <source>
        <strain evidence="9">DSM 23439</strain>
    </source>
</reference>
<keyword evidence="3" id="KW-0998">Cell outer membrane</keyword>
<dbReference type="PANTHER" id="PTHR30329:SF21">
    <property type="entry name" value="LIPOPROTEIN YIAD-RELATED"/>
    <property type="match status" value="1"/>
</dbReference>
<evidence type="ECO:0000313" key="8">
    <source>
        <dbReference type="EMBL" id="SFC71037.1"/>
    </source>
</evidence>
<evidence type="ECO:0000256" key="1">
    <source>
        <dbReference type="ARBA" id="ARBA00004442"/>
    </source>
</evidence>
<keyword evidence="9" id="KW-1185">Reference proteome</keyword>
<dbReference type="Gene3D" id="3.30.1330.60">
    <property type="entry name" value="OmpA-like domain"/>
    <property type="match status" value="1"/>
</dbReference>
<sequence length="507" mass="54386">MSKRLISLSLMPALLLSGCASMQDTMSTMSDYAGRTIGATVGAGVGYLACQDKNDVQKAACMAAGAGAGWAIGSWVDQRRKALEEVAQANDLAVVYQQIDTQKTSSQQAERGLSATINDQAMFASGSASLTPEANNKLRQVAGAYTGTQQKVLIIGHTDATGSGTLNQRLSEQRAKTVARLFQQTGLDAGQIYYQGAGLSRPVASNETPEGRALNRRVQIVEIPSEQALAQYSNSSQRSLDNLSYSTLSQDNVEKRTRNIGAASSTPAASSPDPHRSPSKRSGASGERRTAPPETSSEPAAPSVSASTYKGLALGGQRIDQADLELYNRFQLKDNRSLLKRLSPVASARASDQAERLQHACYMDEFRPSGDIHSLGSGKAISHSASDYLQGLNGSVLVTKMQDSLVGVGPVAVLKDYSPASEPQVYVYYDAANQKRADLRMKTHVNVYEGADTLLYRAFMVDEKAPVQCMDIVFDKTGGERAQDGRLFYQGESGLMAATYQPARPQR</sequence>
<keyword evidence="6" id="KW-0732">Signal</keyword>
<dbReference type="InterPro" id="IPR006690">
    <property type="entry name" value="OMPA-like_CS"/>
</dbReference>
<proteinExistence type="predicted"/>
<dbReference type="SUPFAM" id="SSF103088">
    <property type="entry name" value="OmpA-like"/>
    <property type="match status" value="1"/>
</dbReference>
<evidence type="ECO:0000259" key="7">
    <source>
        <dbReference type="PROSITE" id="PS51123"/>
    </source>
</evidence>
<dbReference type="CDD" id="cd07185">
    <property type="entry name" value="OmpA_C-like"/>
    <property type="match status" value="1"/>
</dbReference>
<feature type="compositionally biased region" description="Low complexity" evidence="5">
    <location>
        <begin position="292"/>
        <end position="305"/>
    </location>
</feature>
<accession>A0A1I1LD27</accession>